<dbReference type="Pfam" id="PF01596">
    <property type="entry name" value="Methyltransf_3"/>
    <property type="match status" value="1"/>
</dbReference>
<keyword evidence="1 4" id="KW-0489">Methyltransferase</keyword>
<dbReference type="InterPro" id="IPR002935">
    <property type="entry name" value="SAM_O-MeTrfase"/>
</dbReference>
<dbReference type="GO" id="GO:0008757">
    <property type="term" value="F:S-adenosylmethionine-dependent methyltransferase activity"/>
    <property type="evidence" value="ECO:0007669"/>
    <property type="project" value="TreeGrafter"/>
</dbReference>
<proteinExistence type="predicted"/>
<evidence type="ECO:0000313" key="4">
    <source>
        <dbReference type="EMBL" id="PJR03253.1"/>
    </source>
</evidence>
<dbReference type="SUPFAM" id="SSF53335">
    <property type="entry name" value="S-adenosyl-L-methionine-dependent methyltransferases"/>
    <property type="match status" value="1"/>
</dbReference>
<keyword evidence="5" id="KW-1185">Reference proteome</keyword>
<dbReference type="EMBL" id="NIPO01000001">
    <property type="protein sequence ID" value="PJR03253.1"/>
    <property type="molecule type" value="Genomic_DNA"/>
</dbReference>
<accession>A0A2M9R3E4</accession>
<sequence length="216" mass="24219">MSKQLISTELEEYITGHSAAEPELLAQLNKETLLKIMSPRMISGHYQGRMLSMIAKLVNPKHILEIGTYTGYATLCLAEGLSENGTIDTIDINEELVVIQNKYFERSGFRDKIHQHLGEATEIIPMLGKQFDLVFIDADKPNYATYFDLVLPKMSPGGVILSDNVLWSGKVLEEVKPNDKSAVAIKAYNKKINNDSRVETVLLPIRDGLTITRVKR</sequence>
<dbReference type="InterPro" id="IPR029063">
    <property type="entry name" value="SAM-dependent_MTases_sf"/>
</dbReference>
<dbReference type="GO" id="GO:0008171">
    <property type="term" value="F:O-methyltransferase activity"/>
    <property type="evidence" value="ECO:0007669"/>
    <property type="project" value="InterPro"/>
</dbReference>
<dbReference type="GO" id="GO:0032259">
    <property type="term" value="P:methylation"/>
    <property type="evidence" value="ECO:0007669"/>
    <property type="project" value="UniProtKB-KW"/>
</dbReference>
<dbReference type="PANTHER" id="PTHR10509">
    <property type="entry name" value="O-METHYLTRANSFERASE-RELATED"/>
    <property type="match status" value="1"/>
</dbReference>
<evidence type="ECO:0000256" key="3">
    <source>
        <dbReference type="ARBA" id="ARBA00022691"/>
    </source>
</evidence>
<comment type="caution">
    <text evidence="4">The sequence shown here is derived from an EMBL/GenBank/DDBJ whole genome shotgun (WGS) entry which is preliminary data.</text>
</comment>
<dbReference type="Gene3D" id="3.40.50.150">
    <property type="entry name" value="Vaccinia Virus protein VP39"/>
    <property type="match status" value="1"/>
</dbReference>
<evidence type="ECO:0000256" key="1">
    <source>
        <dbReference type="ARBA" id="ARBA00022603"/>
    </source>
</evidence>
<dbReference type="InterPro" id="IPR050362">
    <property type="entry name" value="Cation-dep_OMT"/>
</dbReference>
<evidence type="ECO:0000313" key="5">
    <source>
        <dbReference type="Proteomes" id="UP000231960"/>
    </source>
</evidence>
<dbReference type="PANTHER" id="PTHR10509:SF14">
    <property type="entry name" value="CAFFEOYL-COA O-METHYLTRANSFERASE 3-RELATED"/>
    <property type="match status" value="1"/>
</dbReference>
<protein>
    <submittedName>
        <fullName evidence="4">Methyltransferase</fullName>
    </submittedName>
</protein>
<name>A0A2M9R3E4_9FLAO</name>
<keyword evidence="2 4" id="KW-0808">Transferase</keyword>
<organism evidence="4 5">
    <name type="scientific">Avrilella dinanensis</name>
    <dbReference type="NCBI Taxonomy" id="2008672"/>
    <lineage>
        <taxon>Bacteria</taxon>
        <taxon>Pseudomonadati</taxon>
        <taxon>Bacteroidota</taxon>
        <taxon>Flavobacteriia</taxon>
        <taxon>Flavobacteriales</taxon>
        <taxon>Flavobacteriaceae</taxon>
        <taxon>Avrilella</taxon>
    </lineage>
</organism>
<dbReference type="AlphaFoldDB" id="A0A2M9R3E4"/>
<gene>
    <name evidence="4" type="ORF">CDL10_01130</name>
</gene>
<dbReference type="PROSITE" id="PS51682">
    <property type="entry name" value="SAM_OMT_I"/>
    <property type="match status" value="1"/>
</dbReference>
<dbReference type="OrthoDB" id="9799672at2"/>
<evidence type="ECO:0000256" key="2">
    <source>
        <dbReference type="ARBA" id="ARBA00022679"/>
    </source>
</evidence>
<dbReference type="Proteomes" id="UP000231960">
    <property type="component" value="Unassembled WGS sequence"/>
</dbReference>
<dbReference type="RefSeq" id="WP_100676822.1">
    <property type="nucleotide sequence ID" value="NZ_NIPO01000001.1"/>
</dbReference>
<keyword evidence="3" id="KW-0949">S-adenosyl-L-methionine</keyword>
<reference evidence="4 5" key="1">
    <citation type="submission" date="2017-06" db="EMBL/GenBank/DDBJ databases">
        <title>Description of Avrilella dinanensis gen. nov. sp. nov.</title>
        <authorList>
            <person name="Leyer C."/>
            <person name="Sassi M."/>
            <person name="Minet J."/>
            <person name="Kayal S."/>
            <person name="Cattoir V."/>
        </authorList>
    </citation>
    <scope>NUCLEOTIDE SEQUENCE [LARGE SCALE GENOMIC DNA]</scope>
    <source>
        <strain evidence="4 5">UR159</strain>
    </source>
</reference>
<dbReference type="CDD" id="cd02440">
    <property type="entry name" value="AdoMet_MTases"/>
    <property type="match status" value="1"/>
</dbReference>